<keyword evidence="3" id="KW-1185">Reference proteome</keyword>
<reference evidence="2" key="1">
    <citation type="journal article" date="2021" name="Nat. Commun.">
        <title>Genetic determinants of endophytism in the Arabidopsis root mycobiome.</title>
        <authorList>
            <person name="Mesny F."/>
            <person name="Miyauchi S."/>
            <person name="Thiergart T."/>
            <person name="Pickel B."/>
            <person name="Atanasova L."/>
            <person name="Karlsson M."/>
            <person name="Huettel B."/>
            <person name="Barry K.W."/>
            <person name="Haridas S."/>
            <person name="Chen C."/>
            <person name="Bauer D."/>
            <person name="Andreopoulos W."/>
            <person name="Pangilinan J."/>
            <person name="LaButti K."/>
            <person name="Riley R."/>
            <person name="Lipzen A."/>
            <person name="Clum A."/>
            <person name="Drula E."/>
            <person name="Henrissat B."/>
            <person name="Kohler A."/>
            <person name="Grigoriev I.V."/>
            <person name="Martin F.M."/>
            <person name="Hacquard S."/>
        </authorList>
    </citation>
    <scope>NUCLEOTIDE SEQUENCE</scope>
    <source>
        <strain evidence="2">MPI-SDFR-AT-0073</strain>
    </source>
</reference>
<evidence type="ECO:0000313" key="3">
    <source>
        <dbReference type="Proteomes" id="UP000758603"/>
    </source>
</evidence>
<evidence type="ECO:0000313" key="2">
    <source>
        <dbReference type="EMBL" id="KAH6646802.1"/>
    </source>
</evidence>
<dbReference type="Proteomes" id="UP000758603">
    <property type="component" value="Unassembled WGS sequence"/>
</dbReference>
<evidence type="ECO:0000256" key="1">
    <source>
        <dbReference type="SAM" id="MobiDB-lite"/>
    </source>
</evidence>
<dbReference type="OrthoDB" id="2999773at2759"/>
<gene>
    <name evidence="2" type="ORF">BKA67DRAFT_684197</name>
</gene>
<feature type="compositionally biased region" description="Basic and acidic residues" evidence="1">
    <location>
        <begin position="113"/>
        <end position="122"/>
    </location>
</feature>
<dbReference type="EMBL" id="JAGPXC010000009">
    <property type="protein sequence ID" value="KAH6646802.1"/>
    <property type="molecule type" value="Genomic_DNA"/>
</dbReference>
<name>A0A9P8UC10_9PEZI</name>
<accession>A0A9P8UC10</accession>
<proteinExistence type="predicted"/>
<dbReference type="GeneID" id="70137875"/>
<protein>
    <submittedName>
        <fullName evidence="2">Uncharacterized protein</fullName>
    </submittedName>
</protein>
<comment type="caution">
    <text evidence="2">The sequence shown here is derived from an EMBL/GenBank/DDBJ whole genome shotgun (WGS) entry which is preliminary data.</text>
</comment>
<dbReference type="Pfam" id="PF20174">
    <property type="entry name" value="DUF6540"/>
    <property type="match status" value="1"/>
</dbReference>
<dbReference type="InterPro" id="IPR046670">
    <property type="entry name" value="DUF6540"/>
</dbReference>
<feature type="compositionally biased region" description="Polar residues" evidence="1">
    <location>
        <begin position="103"/>
        <end position="112"/>
    </location>
</feature>
<feature type="region of interest" description="Disordered" evidence="1">
    <location>
        <begin position="100"/>
        <end position="122"/>
    </location>
</feature>
<organism evidence="2 3">
    <name type="scientific">Truncatella angustata</name>
    <dbReference type="NCBI Taxonomy" id="152316"/>
    <lineage>
        <taxon>Eukaryota</taxon>
        <taxon>Fungi</taxon>
        <taxon>Dikarya</taxon>
        <taxon>Ascomycota</taxon>
        <taxon>Pezizomycotina</taxon>
        <taxon>Sordariomycetes</taxon>
        <taxon>Xylariomycetidae</taxon>
        <taxon>Amphisphaeriales</taxon>
        <taxon>Sporocadaceae</taxon>
        <taxon>Truncatella</taxon>
    </lineage>
</organism>
<dbReference type="AlphaFoldDB" id="A0A9P8UC10"/>
<sequence>MWSGAPYKDHWAYWVRSHVNSAEGVLIHAAGDVMNGFRSEFKRHHDFRITGNPPDEEIPLQLVESRISTRKPCQRWTIQAGLLTSLRIEASAYKMKAPEKSLNAANDSTKSGTEIKPRNCQT</sequence>
<dbReference type="RefSeq" id="XP_045953316.1">
    <property type="nucleotide sequence ID" value="XM_046108984.1"/>
</dbReference>